<dbReference type="PROSITE" id="PS50928">
    <property type="entry name" value="ABC_TM1"/>
    <property type="match status" value="1"/>
</dbReference>
<dbReference type="CDD" id="cd06261">
    <property type="entry name" value="TM_PBP2"/>
    <property type="match status" value="1"/>
</dbReference>
<feature type="transmembrane region" description="Helical" evidence="7">
    <location>
        <begin position="77"/>
        <end position="98"/>
    </location>
</feature>
<feature type="transmembrane region" description="Helical" evidence="7">
    <location>
        <begin position="12"/>
        <end position="36"/>
    </location>
</feature>
<evidence type="ECO:0000256" key="1">
    <source>
        <dbReference type="ARBA" id="ARBA00004651"/>
    </source>
</evidence>
<dbReference type="EMBL" id="JACHXW010000028">
    <property type="protein sequence ID" value="MBB3155731.1"/>
    <property type="molecule type" value="Genomic_DNA"/>
</dbReference>
<dbReference type="AlphaFoldDB" id="A0A7W5CDK0"/>
<evidence type="ECO:0000256" key="4">
    <source>
        <dbReference type="ARBA" id="ARBA00022692"/>
    </source>
</evidence>
<keyword evidence="3" id="KW-1003">Cell membrane</keyword>
<evidence type="ECO:0000256" key="2">
    <source>
        <dbReference type="ARBA" id="ARBA00022448"/>
    </source>
</evidence>
<gene>
    <name evidence="9" type="ORF">FHS16_005839</name>
</gene>
<dbReference type="InterPro" id="IPR051393">
    <property type="entry name" value="ABC_transporter_permease"/>
</dbReference>
<feature type="domain" description="ABC transmembrane type-1" evidence="8">
    <location>
        <begin position="73"/>
        <end position="288"/>
    </location>
</feature>
<proteinExistence type="inferred from homology"/>
<sequence length="297" mass="33368">MSKGMDKILRNHKAVLVFLLPALLVYLFTVLAPILWSMYFSFFSWDGVSEMVYIGFDNYAKMFGGDKTFWKAFSNNLIYVLIIVAMQVFLGLLVAILLTNITKGREIFKTLYFAPAIITSVAIAQLFQNVYSFEPVGILNYVLQQIGLGDWSKPWLSDLEWALTAVSVPEGWRFIGLYMIILYTALISIPSDIEEAARMDGASSWNLFRSIKMPMIKPVLMVSIIMATTGALKGFDIPYLMTNGGPGRVTELLPTYMYKTAFSSLNFGYGSAMAVFIVIESLIAVAFIRRLMDSKET</sequence>
<keyword evidence="10" id="KW-1185">Reference proteome</keyword>
<feature type="transmembrane region" description="Helical" evidence="7">
    <location>
        <begin position="110"/>
        <end position="127"/>
    </location>
</feature>
<evidence type="ECO:0000313" key="10">
    <source>
        <dbReference type="Proteomes" id="UP000518605"/>
    </source>
</evidence>
<keyword evidence="6 7" id="KW-0472">Membrane</keyword>
<keyword evidence="2 7" id="KW-0813">Transport</keyword>
<comment type="subcellular location">
    <subcellularLocation>
        <location evidence="1 7">Cell membrane</location>
        <topology evidence="1 7">Multi-pass membrane protein</topology>
    </subcellularLocation>
</comment>
<dbReference type="GO" id="GO:0005886">
    <property type="term" value="C:plasma membrane"/>
    <property type="evidence" value="ECO:0007669"/>
    <property type="project" value="UniProtKB-SubCell"/>
</dbReference>
<dbReference type="GO" id="GO:0055085">
    <property type="term" value="P:transmembrane transport"/>
    <property type="evidence" value="ECO:0007669"/>
    <property type="project" value="InterPro"/>
</dbReference>
<evidence type="ECO:0000259" key="8">
    <source>
        <dbReference type="PROSITE" id="PS50928"/>
    </source>
</evidence>
<dbReference type="Pfam" id="PF00528">
    <property type="entry name" value="BPD_transp_1"/>
    <property type="match status" value="1"/>
</dbReference>
<dbReference type="PANTHER" id="PTHR30193:SF37">
    <property type="entry name" value="INNER MEMBRANE ABC TRANSPORTER PERMEASE PROTEIN YCJO"/>
    <property type="match status" value="1"/>
</dbReference>
<protein>
    <submittedName>
        <fullName evidence="9">Raffinose/stachyose/melibiose transport system permease protein</fullName>
    </submittedName>
</protein>
<dbReference type="Gene3D" id="1.10.3720.10">
    <property type="entry name" value="MetI-like"/>
    <property type="match status" value="1"/>
</dbReference>
<keyword evidence="5 7" id="KW-1133">Transmembrane helix</keyword>
<feature type="transmembrane region" description="Helical" evidence="7">
    <location>
        <begin position="261"/>
        <end position="288"/>
    </location>
</feature>
<organism evidence="9 10">
    <name type="scientific">Paenibacillus endophyticus</name>
    <dbReference type="NCBI Taxonomy" id="1294268"/>
    <lineage>
        <taxon>Bacteria</taxon>
        <taxon>Bacillati</taxon>
        <taxon>Bacillota</taxon>
        <taxon>Bacilli</taxon>
        <taxon>Bacillales</taxon>
        <taxon>Paenibacillaceae</taxon>
        <taxon>Paenibacillus</taxon>
    </lineage>
</organism>
<comment type="caution">
    <text evidence="9">The sequence shown here is derived from an EMBL/GenBank/DDBJ whole genome shotgun (WGS) entry which is preliminary data.</text>
</comment>
<dbReference type="PANTHER" id="PTHR30193">
    <property type="entry name" value="ABC TRANSPORTER PERMEASE PROTEIN"/>
    <property type="match status" value="1"/>
</dbReference>
<evidence type="ECO:0000256" key="7">
    <source>
        <dbReference type="RuleBase" id="RU363032"/>
    </source>
</evidence>
<keyword evidence="4 7" id="KW-0812">Transmembrane</keyword>
<accession>A0A7W5CDK0</accession>
<dbReference type="Proteomes" id="UP000518605">
    <property type="component" value="Unassembled WGS sequence"/>
</dbReference>
<comment type="similarity">
    <text evidence="7">Belongs to the binding-protein-dependent transport system permease family.</text>
</comment>
<dbReference type="SUPFAM" id="SSF161098">
    <property type="entry name" value="MetI-like"/>
    <property type="match status" value="1"/>
</dbReference>
<feature type="transmembrane region" description="Helical" evidence="7">
    <location>
        <begin position="171"/>
        <end position="189"/>
    </location>
</feature>
<evidence type="ECO:0000313" key="9">
    <source>
        <dbReference type="EMBL" id="MBB3155731.1"/>
    </source>
</evidence>
<evidence type="ECO:0000256" key="5">
    <source>
        <dbReference type="ARBA" id="ARBA00022989"/>
    </source>
</evidence>
<dbReference type="InterPro" id="IPR035906">
    <property type="entry name" value="MetI-like_sf"/>
</dbReference>
<evidence type="ECO:0000256" key="6">
    <source>
        <dbReference type="ARBA" id="ARBA00023136"/>
    </source>
</evidence>
<name>A0A7W5CDK0_9BACL</name>
<evidence type="ECO:0000256" key="3">
    <source>
        <dbReference type="ARBA" id="ARBA00022475"/>
    </source>
</evidence>
<dbReference type="InterPro" id="IPR000515">
    <property type="entry name" value="MetI-like"/>
</dbReference>
<feature type="transmembrane region" description="Helical" evidence="7">
    <location>
        <begin position="219"/>
        <end position="241"/>
    </location>
</feature>
<reference evidence="9 10" key="1">
    <citation type="submission" date="2020-08" db="EMBL/GenBank/DDBJ databases">
        <title>Genomic Encyclopedia of Type Strains, Phase III (KMG-III): the genomes of soil and plant-associated and newly described type strains.</title>
        <authorList>
            <person name="Whitman W."/>
        </authorList>
    </citation>
    <scope>NUCLEOTIDE SEQUENCE [LARGE SCALE GENOMIC DNA]</scope>
    <source>
        <strain evidence="9 10">CECT 8234</strain>
    </source>
</reference>